<proteinExistence type="predicted"/>
<dbReference type="InterPro" id="IPR001810">
    <property type="entry name" value="F-box_dom"/>
</dbReference>
<organism evidence="3 4">
    <name type="scientific">Coccomyxa subellipsoidea</name>
    <dbReference type="NCBI Taxonomy" id="248742"/>
    <lineage>
        <taxon>Eukaryota</taxon>
        <taxon>Viridiplantae</taxon>
        <taxon>Chlorophyta</taxon>
        <taxon>core chlorophytes</taxon>
        <taxon>Trebouxiophyceae</taxon>
        <taxon>Trebouxiophyceae incertae sedis</taxon>
        <taxon>Coccomyxaceae</taxon>
        <taxon>Coccomyxa</taxon>
    </lineage>
</organism>
<dbReference type="EMBL" id="JALJOT010000013">
    <property type="protein sequence ID" value="KAK9904081.1"/>
    <property type="molecule type" value="Genomic_DNA"/>
</dbReference>
<feature type="domain" description="F-box" evidence="2">
    <location>
        <begin position="23"/>
        <end position="51"/>
    </location>
</feature>
<accession>A0ABR2YF26</accession>
<protein>
    <recommendedName>
        <fullName evidence="2">F-box domain-containing protein</fullName>
    </recommendedName>
</protein>
<name>A0ABR2YF26_9CHLO</name>
<reference evidence="3 4" key="1">
    <citation type="journal article" date="2024" name="Nat. Commun.">
        <title>Phylogenomics reveals the evolutionary origins of lichenization in chlorophyte algae.</title>
        <authorList>
            <person name="Puginier C."/>
            <person name="Libourel C."/>
            <person name="Otte J."/>
            <person name="Skaloud P."/>
            <person name="Haon M."/>
            <person name="Grisel S."/>
            <person name="Petersen M."/>
            <person name="Berrin J.G."/>
            <person name="Delaux P.M."/>
            <person name="Dal Grande F."/>
            <person name="Keller J."/>
        </authorList>
    </citation>
    <scope>NUCLEOTIDE SEQUENCE [LARGE SCALE GENOMIC DNA]</scope>
    <source>
        <strain evidence="3 4">SAG 216-7</strain>
    </source>
</reference>
<sequence length="251" mass="27770">MSERQRASRSTKRKKELPRAIELSLPGDVWRNVASHMDLWDWVRASGLCKTTWKLELDSVKVSDSRILGVEGARWMTSRWRRARSLSLSLRGTVKEGIPQALMTAQPCANELTQLQLEWIPEWDEAEDLTGLADIDLSSLIHLRSVCLMGLMPSTLALPPTTELHVITRQDWSSHPVWLSVLPMLRTITMAGIERLNKLPQILSLPSSLTTVLLSAGQVGGCPMQGLAYGRGKGNSGTRRFTSAPAHAGLA</sequence>
<comment type="caution">
    <text evidence="3">The sequence shown here is derived from an EMBL/GenBank/DDBJ whole genome shotgun (WGS) entry which is preliminary data.</text>
</comment>
<keyword evidence="4" id="KW-1185">Reference proteome</keyword>
<gene>
    <name evidence="3" type="ORF">WJX75_003999</name>
</gene>
<evidence type="ECO:0000256" key="1">
    <source>
        <dbReference type="SAM" id="MobiDB-lite"/>
    </source>
</evidence>
<feature type="region of interest" description="Disordered" evidence="1">
    <location>
        <begin position="232"/>
        <end position="251"/>
    </location>
</feature>
<evidence type="ECO:0000313" key="3">
    <source>
        <dbReference type="EMBL" id="KAK9904081.1"/>
    </source>
</evidence>
<evidence type="ECO:0000313" key="4">
    <source>
        <dbReference type="Proteomes" id="UP001491310"/>
    </source>
</evidence>
<evidence type="ECO:0000259" key="2">
    <source>
        <dbReference type="Pfam" id="PF00646"/>
    </source>
</evidence>
<dbReference type="Pfam" id="PF00646">
    <property type="entry name" value="F-box"/>
    <property type="match status" value="1"/>
</dbReference>
<dbReference type="Proteomes" id="UP001491310">
    <property type="component" value="Unassembled WGS sequence"/>
</dbReference>